<keyword evidence="2" id="KW-1185">Reference proteome</keyword>
<dbReference type="InterPro" id="IPR014917">
    <property type="entry name" value="DUF1800"/>
</dbReference>
<proteinExistence type="predicted"/>
<gene>
    <name evidence="1" type="ORF">GU926_14910</name>
</gene>
<evidence type="ECO:0000313" key="2">
    <source>
        <dbReference type="Proteomes" id="UP000464214"/>
    </source>
</evidence>
<sequence>MGETKEVQHVLWRAGFGPTPTQLQASPRNSEKVYAQLQQASKQVVPLAVPLQSRQGKDGMGSQQETQDRKSLMQLRRQELLHINTAWCYKMATSPEQLREKMTFFWHGHFACRTQRPDFAQNQINTLRTHALGKFGDLLLAVAQDPAMLQFLNNQQNRKKQPNENFAREVMELFTLGRGQYTEQDIKNAARAFTGWGFNPAGNYVFRERQHDFEEKTFFGKTGQYTGEDILNMILEKRQTATFLTRKLYAFFVNEQVPEAEVATLANAFYESNYDISRLLQAMFSSESFYAKANIGSKIKSPVELLVGLMRTLHVEFEDDAALVFIQRALGQVLLLPPNVSGWPHGRSWIDSSSLNYRLKLPQWLLYGASSAIQLKGDDDLQPNQAHLERGVVQKMQATVNLQGLQRLVNGVATEAVPQVLAQHLLQVPLRAQNVDLLQRMNGSLPQDQQLLALTAAILSLPEYQLC</sequence>
<accession>A0A6P1P2L5</accession>
<reference evidence="1 2" key="1">
    <citation type="submission" date="2020-01" db="EMBL/GenBank/DDBJ databases">
        <authorList>
            <person name="Kim M."/>
        </authorList>
    </citation>
    <scope>NUCLEOTIDE SEQUENCE [LARGE SCALE GENOMIC DNA]</scope>
    <source>
        <strain evidence="1 2">BT10</strain>
    </source>
</reference>
<dbReference type="Pfam" id="PF08811">
    <property type="entry name" value="DUF1800"/>
    <property type="match status" value="1"/>
</dbReference>
<evidence type="ECO:0000313" key="1">
    <source>
        <dbReference type="EMBL" id="QHL88647.1"/>
    </source>
</evidence>
<dbReference type="AlphaFoldDB" id="A0A6P1P2L5"/>
<protein>
    <submittedName>
        <fullName evidence="1">DUF1800 family protein</fullName>
    </submittedName>
</protein>
<dbReference type="EMBL" id="CP047897">
    <property type="protein sequence ID" value="QHL88647.1"/>
    <property type="molecule type" value="Genomic_DNA"/>
</dbReference>
<dbReference type="KEGG" id="nib:GU926_14910"/>
<dbReference type="RefSeq" id="WP_160693269.1">
    <property type="nucleotide sequence ID" value="NZ_CP047897.1"/>
</dbReference>
<organism evidence="1 2">
    <name type="scientific">Nibribacter ruber</name>
    <dbReference type="NCBI Taxonomy" id="2698458"/>
    <lineage>
        <taxon>Bacteria</taxon>
        <taxon>Pseudomonadati</taxon>
        <taxon>Bacteroidota</taxon>
        <taxon>Cytophagia</taxon>
        <taxon>Cytophagales</taxon>
        <taxon>Hymenobacteraceae</taxon>
        <taxon>Nibribacter</taxon>
    </lineage>
</organism>
<name>A0A6P1P2L5_9BACT</name>
<dbReference type="Proteomes" id="UP000464214">
    <property type="component" value="Chromosome"/>
</dbReference>